<dbReference type="OrthoDB" id="881185at2759"/>
<dbReference type="GO" id="GO:0016094">
    <property type="term" value="P:polyprenol biosynthetic process"/>
    <property type="evidence" value="ECO:0007669"/>
    <property type="project" value="TreeGrafter"/>
</dbReference>
<dbReference type="GO" id="GO:0000287">
    <property type="term" value="F:magnesium ion binding"/>
    <property type="evidence" value="ECO:0007669"/>
    <property type="project" value="UniProtKB-ARBA"/>
</dbReference>
<organism evidence="3 4">
    <name type="scientific">Phtheirospermum japonicum</name>
    <dbReference type="NCBI Taxonomy" id="374723"/>
    <lineage>
        <taxon>Eukaryota</taxon>
        <taxon>Viridiplantae</taxon>
        <taxon>Streptophyta</taxon>
        <taxon>Embryophyta</taxon>
        <taxon>Tracheophyta</taxon>
        <taxon>Spermatophyta</taxon>
        <taxon>Magnoliopsida</taxon>
        <taxon>eudicotyledons</taxon>
        <taxon>Gunneridae</taxon>
        <taxon>Pentapetalae</taxon>
        <taxon>asterids</taxon>
        <taxon>lamiids</taxon>
        <taxon>Lamiales</taxon>
        <taxon>Orobanchaceae</taxon>
        <taxon>Orobanchaceae incertae sedis</taxon>
        <taxon>Phtheirospermum</taxon>
    </lineage>
</organism>
<dbReference type="GO" id="GO:0009409">
    <property type="term" value="P:response to cold"/>
    <property type="evidence" value="ECO:0007669"/>
    <property type="project" value="TreeGrafter"/>
</dbReference>
<dbReference type="GO" id="GO:0009570">
    <property type="term" value="C:chloroplast stroma"/>
    <property type="evidence" value="ECO:0007669"/>
    <property type="project" value="TreeGrafter"/>
</dbReference>
<protein>
    <recommendedName>
        <fullName evidence="2">Alkyl transferase</fullName>
        <ecNumber evidence="2">2.5.1.-</ecNumber>
    </recommendedName>
</protein>
<evidence type="ECO:0000313" key="3">
    <source>
        <dbReference type="EMBL" id="GFQ00809.1"/>
    </source>
</evidence>
<sequence>MFLQFLLQPIFITLRNLSHYLLYRLGGDNYGPNIINAAESCRLEPELMPTHVAVIMDGNRRWARNRGLPVELGHRAGGQAMKQLASNCRKYGVQVLTVFAFSTENWIRPKEEVEFLMNLFEEVIQSDIEDLMRNDVRVSFIGKKRRIPESLQKLAYSAQERSKANQGVHLIIAMDYSGRYDIAQATKKIAKKVKDGILQVDEIDDTLFEQHLETNGVNFPNPDLLIRTSGELRVSNFMLWQLAYTELLFVDKLFPDFDETDLIEALTAFQKRHRRYGGHNI</sequence>
<reference evidence="3" key="1">
    <citation type="submission" date="2020-07" db="EMBL/GenBank/DDBJ databases">
        <title>Ethylene signaling mediates host invasion by parasitic plants.</title>
        <authorList>
            <person name="Yoshida S."/>
        </authorList>
    </citation>
    <scope>NUCLEOTIDE SEQUENCE</scope>
    <source>
        <strain evidence="3">Okayama</strain>
    </source>
</reference>
<proteinExistence type="inferred from homology"/>
<gene>
    <name evidence="3" type="ORF">PHJA_002224800</name>
</gene>
<dbReference type="Pfam" id="PF01255">
    <property type="entry name" value="Prenyltransf"/>
    <property type="match status" value="1"/>
</dbReference>
<evidence type="ECO:0000256" key="1">
    <source>
        <dbReference type="ARBA" id="ARBA00022679"/>
    </source>
</evidence>
<dbReference type="GO" id="GO:0045547">
    <property type="term" value="F:ditrans,polycis-polyprenyl diphosphate synthase [(2E,6E)-farnesyl diphosphate specific] activity"/>
    <property type="evidence" value="ECO:0007669"/>
    <property type="project" value="TreeGrafter"/>
</dbReference>
<keyword evidence="1 2" id="KW-0808">Transferase</keyword>
<dbReference type="FunFam" id="3.40.1180.10:FF:000001">
    <property type="entry name" value="(2E,6E)-farnesyl-diphosphate-specific ditrans,polycis-undecaprenyl-diphosphate synthase"/>
    <property type="match status" value="1"/>
</dbReference>
<dbReference type="EC" id="2.5.1.-" evidence="2"/>
<dbReference type="Proteomes" id="UP000653305">
    <property type="component" value="Unassembled WGS sequence"/>
</dbReference>
<dbReference type="AlphaFoldDB" id="A0A830CT46"/>
<evidence type="ECO:0000313" key="4">
    <source>
        <dbReference type="Proteomes" id="UP000653305"/>
    </source>
</evidence>
<dbReference type="NCBIfam" id="TIGR00055">
    <property type="entry name" value="uppS"/>
    <property type="match status" value="1"/>
</dbReference>
<dbReference type="EMBL" id="BMAC01000644">
    <property type="protein sequence ID" value="GFQ00809.1"/>
    <property type="molecule type" value="Genomic_DNA"/>
</dbReference>
<accession>A0A830CT46</accession>
<evidence type="ECO:0000256" key="2">
    <source>
        <dbReference type="RuleBase" id="RU363018"/>
    </source>
</evidence>
<dbReference type="SUPFAM" id="SSF64005">
    <property type="entry name" value="Undecaprenyl diphosphate synthase"/>
    <property type="match status" value="1"/>
</dbReference>
<dbReference type="GO" id="GO:0009668">
    <property type="term" value="P:plastid membrane organization"/>
    <property type="evidence" value="ECO:0007669"/>
    <property type="project" value="TreeGrafter"/>
</dbReference>
<dbReference type="Gene3D" id="3.40.1180.10">
    <property type="entry name" value="Decaprenyl diphosphate synthase-like"/>
    <property type="match status" value="1"/>
</dbReference>
<dbReference type="PANTHER" id="PTHR10291:SF45">
    <property type="entry name" value="ALKYL TRANSFERASE"/>
    <property type="match status" value="1"/>
</dbReference>
<dbReference type="PROSITE" id="PS01066">
    <property type="entry name" value="UPP_SYNTHASE"/>
    <property type="match status" value="1"/>
</dbReference>
<dbReference type="InterPro" id="IPR018520">
    <property type="entry name" value="UPP_synth-like_CS"/>
</dbReference>
<dbReference type="InterPro" id="IPR001441">
    <property type="entry name" value="UPP_synth-like"/>
</dbReference>
<name>A0A830CT46_9LAMI</name>
<dbReference type="HAMAP" id="MF_01139">
    <property type="entry name" value="ISPT"/>
    <property type="match status" value="1"/>
</dbReference>
<keyword evidence="4" id="KW-1185">Reference proteome</keyword>
<comment type="caution">
    <text evidence="3">The sequence shown here is derived from an EMBL/GenBank/DDBJ whole genome shotgun (WGS) entry which is preliminary data.</text>
</comment>
<dbReference type="InterPro" id="IPR036424">
    <property type="entry name" value="UPP_synth-like_sf"/>
</dbReference>
<dbReference type="PANTHER" id="PTHR10291">
    <property type="entry name" value="DEHYDRODOLICHYL DIPHOSPHATE SYNTHASE FAMILY MEMBER"/>
    <property type="match status" value="1"/>
</dbReference>
<comment type="similarity">
    <text evidence="2">Belongs to the UPP synthase family.</text>
</comment>
<dbReference type="CDD" id="cd00475">
    <property type="entry name" value="Cis_IPPS"/>
    <property type="match status" value="1"/>
</dbReference>